<dbReference type="Pfam" id="PF16989">
    <property type="entry name" value="T6SS_VasJ"/>
    <property type="match status" value="1"/>
</dbReference>
<dbReference type="Pfam" id="PF06812">
    <property type="entry name" value="ImpA_N"/>
    <property type="match status" value="1"/>
</dbReference>
<dbReference type="PATRIC" id="fig|317.243.peg.2671"/>
<protein>
    <recommendedName>
        <fullName evidence="2">ImpA N-terminal domain-containing protein</fullName>
    </recommendedName>
</protein>
<evidence type="ECO:0000259" key="2">
    <source>
        <dbReference type="Pfam" id="PF06812"/>
    </source>
</evidence>
<dbReference type="PANTHER" id="PTHR37024:SF3">
    <property type="entry name" value="TYPE VI SECRETION SYSTEM PROTEIN TSSA"/>
    <property type="match status" value="1"/>
</dbReference>
<evidence type="ECO:0000256" key="1">
    <source>
        <dbReference type="SAM" id="MobiDB-lite"/>
    </source>
</evidence>
<dbReference type="PANTHER" id="PTHR37024">
    <property type="entry name" value="TYPE VI SECRETION SYSTEM DUF2094 AND IMPA-RELATED DOMAIN PROTEIN"/>
    <property type="match status" value="1"/>
</dbReference>
<evidence type="ECO:0000313" key="3">
    <source>
        <dbReference type="EMBL" id="OCR25095.1"/>
    </source>
</evidence>
<evidence type="ECO:0000313" key="4">
    <source>
        <dbReference type="Proteomes" id="UP000093104"/>
    </source>
</evidence>
<comment type="caution">
    <text evidence="3">The sequence shown here is derived from an EMBL/GenBank/DDBJ whole genome shotgun (WGS) entry which is preliminary data.</text>
</comment>
<proteinExistence type="predicted"/>
<dbReference type="EMBL" id="LGSI01000037">
    <property type="protein sequence ID" value="OCR25095.1"/>
    <property type="molecule type" value="Genomic_DNA"/>
</dbReference>
<reference evidence="3 4" key="1">
    <citation type="submission" date="2015-07" db="EMBL/GenBank/DDBJ databases">
        <title>Draft genome sequence of a diazotrophic, plant growth-promoting rhizobacterium of the Pseudomonas syringae complex.</title>
        <authorList>
            <person name="Patten C.L."/>
            <person name="Jeong H."/>
        </authorList>
    </citation>
    <scope>NUCLEOTIDE SEQUENCE [LARGE SCALE GENOMIC DNA]</scope>
    <source>
        <strain evidence="3 4">GR12-2</strain>
    </source>
</reference>
<feature type="domain" description="ImpA N-terminal" evidence="2">
    <location>
        <begin position="12"/>
        <end position="123"/>
    </location>
</feature>
<sequence>MSCLNQELGSFAISATNPAGVNPRESEAYVLAQVELEKLTNIHSASGVDWPKVADACARVIRDEGKDLNAVVWLLCAWTSTTGLPGLAMGIHVLREMLELYWDDLTPPVTRLRARRNQAQWLLDWLTVKVDESFEPMPGALLQALLEDWQAIDRFWRDKDDDGPNFLVLSRRLSLLPVLASAPLVAAESEPEQVEPPATSESEVAPASATTRQSPGVSAASKKAPPVLASPPDLGSLETDDAIESAVSGVFGALAPLVTFCLESRTTLPLLFRLNRQMAWTTLTQLPPAQGNVTRLPPPSDSELESFNRLQSVGEPLDVIRFCEGRLNTFPFWLDLNRASHAALLKLGSAAVSGATSLVLETRHFLARLPLLAELAFADGRPFADGATCAWLAGLAPVNRATAGDALQALIDEAAQEAADGRLSDAMNRLQDNLREVSGGRDRFRLRCAQCLLLHRFDPRIQLHVAVDVLLQEANEQGLDRWEPELVRPLLELAISREDGGEARVTWAKQLAAMDLPAFWRLASPEMSSIA</sequence>
<dbReference type="InterPro" id="IPR010657">
    <property type="entry name" value="ImpA_N"/>
</dbReference>
<gene>
    <name evidence="3" type="ORF">AFK24_09915</name>
</gene>
<accession>A0A1C7ZA74</accession>
<dbReference type="OrthoDB" id="1522895at2"/>
<feature type="region of interest" description="Disordered" evidence="1">
    <location>
        <begin position="187"/>
        <end position="235"/>
    </location>
</feature>
<dbReference type="NCBIfam" id="TIGR03362">
    <property type="entry name" value="VI_chp_7"/>
    <property type="match status" value="1"/>
</dbReference>
<name>A0A1C7ZA74_PSESX</name>
<dbReference type="AlphaFoldDB" id="A0A1C7ZA74"/>
<organism evidence="3 4">
    <name type="scientific">Pseudomonas syringae</name>
    <dbReference type="NCBI Taxonomy" id="317"/>
    <lineage>
        <taxon>Bacteria</taxon>
        <taxon>Pseudomonadati</taxon>
        <taxon>Pseudomonadota</taxon>
        <taxon>Gammaproteobacteria</taxon>
        <taxon>Pseudomonadales</taxon>
        <taxon>Pseudomonadaceae</taxon>
        <taxon>Pseudomonas</taxon>
    </lineage>
</organism>
<dbReference type="Proteomes" id="UP000093104">
    <property type="component" value="Unassembled WGS sequence"/>
</dbReference>
<dbReference type="InterPro" id="IPR017739">
    <property type="entry name" value="T6SS-assoc_VCA0119"/>
</dbReference>
<dbReference type="RefSeq" id="WP_065833068.1">
    <property type="nucleotide sequence ID" value="NZ_LGSI01000037.1"/>
</dbReference>